<organism evidence="8 9">
    <name type="scientific">Candidatus Liberibacter asiaticus str. gxpsy</name>
    <dbReference type="NCBI Taxonomy" id="1174529"/>
    <lineage>
        <taxon>Bacteria</taxon>
        <taxon>Pseudomonadati</taxon>
        <taxon>Pseudomonadota</taxon>
        <taxon>Alphaproteobacteria</taxon>
        <taxon>Hyphomicrobiales</taxon>
        <taxon>Rhizobiaceae</taxon>
        <taxon>Liberibacter</taxon>
    </lineage>
</organism>
<accession>A0ABM5NEN9</accession>
<gene>
    <name evidence="6" type="primary">nusB</name>
    <name evidence="8" type="ORF">WSI_01065</name>
</gene>
<protein>
    <recommendedName>
        <fullName evidence="6">Transcription antitermination protein NusB</fullName>
    </recommendedName>
    <alternativeName>
        <fullName evidence="6">Antitermination factor NusB</fullName>
    </alternativeName>
</protein>
<evidence type="ECO:0000256" key="5">
    <source>
        <dbReference type="ARBA" id="ARBA00023163"/>
    </source>
</evidence>
<evidence type="ECO:0000256" key="3">
    <source>
        <dbReference type="ARBA" id="ARBA00022884"/>
    </source>
</evidence>
<comment type="similarity">
    <text evidence="1 6">Belongs to the NusB family.</text>
</comment>
<evidence type="ECO:0000256" key="1">
    <source>
        <dbReference type="ARBA" id="ARBA00005952"/>
    </source>
</evidence>
<dbReference type="Gene3D" id="1.10.940.10">
    <property type="entry name" value="NusB-like"/>
    <property type="match status" value="1"/>
</dbReference>
<evidence type="ECO:0000313" key="9">
    <source>
        <dbReference type="Proteomes" id="UP000011820"/>
    </source>
</evidence>
<dbReference type="SUPFAM" id="SSF48013">
    <property type="entry name" value="NusB-like"/>
    <property type="match status" value="1"/>
</dbReference>
<keyword evidence="2 6" id="KW-0889">Transcription antitermination</keyword>
<dbReference type="GeneID" id="93076585"/>
<evidence type="ECO:0000313" key="8">
    <source>
        <dbReference type="EMBL" id="AGH16585.1"/>
    </source>
</evidence>
<dbReference type="PANTHER" id="PTHR11078">
    <property type="entry name" value="N UTILIZATION SUBSTANCE PROTEIN B-RELATED"/>
    <property type="match status" value="1"/>
</dbReference>
<dbReference type="EMBL" id="CP004005">
    <property type="protein sequence ID" value="AGH16585.1"/>
    <property type="molecule type" value="Genomic_DNA"/>
</dbReference>
<evidence type="ECO:0000259" key="7">
    <source>
        <dbReference type="Pfam" id="PF01029"/>
    </source>
</evidence>
<reference evidence="8 9" key="1">
    <citation type="journal article" date="2013" name="Genome Announc.">
        <title>Complete Genome Sequence of a Chinese Strain of 'Candidatus Liberibacter asiaticus'.</title>
        <authorList>
            <person name="Lin H."/>
            <person name="Han C.S."/>
            <person name="Liu B."/>
            <person name="Lou B."/>
            <person name="Bai X."/>
            <person name="Deng C."/>
            <person name="Civerolo E.L."/>
            <person name="Gupta G."/>
        </authorList>
    </citation>
    <scope>NUCLEOTIDE SEQUENCE [LARGE SCALE GENOMIC DNA]</scope>
    <source>
        <strain evidence="9">gxpsy</strain>
    </source>
</reference>
<dbReference type="InterPro" id="IPR011605">
    <property type="entry name" value="NusB_fam"/>
</dbReference>
<dbReference type="HAMAP" id="MF_00073">
    <property type="entry name" value="NusB"/>
    <property type="match status" value="1"/>
</dbReference>
<evidence type="ECO:0000256" key="6">
    <source>
        <dbReference type="HAMAP-Rule" id="MF_00073"/>
    </source>
</evidence>
<name>A0ABM5NEN9_LIBAS</name>
<dbReference type="RefSeq" id="WP_012778564.1">
    <property type="nucleotide sequence ID" value="NC_020549.1"/>
</dbReference>
<evidence type="ECO:0000256" key="4">
    <source>
        <dbReference type="ARBA" id="ARBA00023015"/>
    </source>
</evidence>
<proteinExistence type="inferred from homology"/>
<dbReference type="PANTHER" id="PTHR11078:SF3">
    <property type="entry name" value="ANTITERMINATION NUSB DOMAIN-CONTAINING PROTEIN"/>
    <property type="match status" value="1"/>
</dbReference>
<keyword evidence="5 6" id="KW-0804">Transcription</keyword>
<evidence type="ECO:0000256" key="2">
    <source>
        <dbReference type="ARBA" id="ARBA00022814"/>
    </source>
</evidence>
<keyword evidence="3 6" id="KW-0694">RNA-binding</keyword>
<dbReference type="Proteomes" id="UP000011820">
    <property type="component" value="Chromosome"/>
</dbReference>
<keyword evidence="9" id="KW-1185">Reference proteome</keyword>
<dbReference type="Pfam" id="PF01029">
    <property type="entry name" value="NusB"/>
    <property type="match status" value="1"/>
</dbReference>
<feature type="domain" description="NusB/RsmB/TIM44" evidence="7">
    <location>
        <begin position="19"/>
        <end position="155"/>
    </location>
</feature>
<dbReference type="InterPro" id="IPR035926">
    <property type="entry name" value="NusB-like_sf"/>
</dbReference>
<dbReference type="NCBIfam" id="TIGR01951">
    <property type="entry name" value="nusB"/>
    <property type="match status" value="1"/>
</dbReference>
<comment type="function">
    <text evidence="6">Involved in transcription antitermination. Required for transcription of ribosomal RNA (rRNA) genes. Binds specifically to the boxA antiterminator sequence of the ribosomal RNA (rrn) operons.</text>
</comment>
<sequence>MTIQDNKKDLKLSHRRGIARLAAVQALYQIDIIGCSTTEIISEYETYRFCADTELDVESVYLHVDLEWFRVIIHGVMDRKQHIDLLISSCLTEKWSFSRLDMILCSILRAGVLELIECHSVPVEVIISEYVCIAHDFFYGDEPKFINAVLDKVSRKEEIKRSGCVSAITQ</sequence>
<keyword evidence="4 6" id="KW-0805">Transcription regulation</keyword>
<dbReference type="InterPro" id="IPR006027">
    <property type="entry name" value="NusB_RsmB_TIM44"/>
</dbReference>